<organism evidence="1 2">
    <name type="scientific">Mucilaginibacter gotjawali</name>
    <dbReference type="NCBI Taxonomy" id="1550579"/>
    <lineage>
        <taxon>Bacteria</taxon>
        <taxon>Pseudomonadati</taxon>
        <taxon>Bacteroidota</taxon>
        <taxon>Sphingobacteriia</taxon>
        <taxon>Sphingobacteriales</taxon>
        <taxon>Sphingobacteriaceae</taxon>
        <taxon>Mucilaginibacter</taxon>
    </lineage>
</organism>
<dbReference type="Gene3D" id="3.40.50.1820">
    <property type="entry name" value="alpha/beta hydrolase"/>
    <property type="match status" value="1"/>
</dbReference>
<dbReference type="EMBL" id="AP017313">
    <property type="protein sequence ID" value="BAU55671.1"/>
    <property type="molecule type" value="Genomic_DNA"/>
</dbReference>
<dbReference type="KEGG" id="mgot:MgSA37_03862"/>
<keyword evidence="1" id="KW-0378">Hydrolase</keyword>
<proteinExistence type="predicted"/>
<dbReference type="AlphaFoldDB" id="A0A0X8X4U6"/>
<dbReference type="SUPFAM" id="SSF53474">
    <property type="entry name" value="alpha/beta-Hydrolases"/>
    <property type="match status" value="1"/>
</dbReference>
<dbReference type="PANTHER" id="PTHR36513">
    <property type="entry name" value="ABC TRANSMEMBRANE TYPE-1 DOMAIN-CONTAINING PROTEIN"/>
    <property type="match status" value="1"/>
</dbReference>
<evidence type="ECO:0000313" key="2">
    <source>
        <dbReference type="Proteomes" id="UP000218263"/>
    </source>
</evidence>
<dbReference type="RefSeq" id="WP_096354077.1">
    <property type="nucleotide sequence ID" value="NZ_AP017313.1"/>
</dbReference>
<name>A0A0X8X4U6_9SPHI</name>
<dbReference type="Proteomes" id="UP000218263">
    <property type="component" value="Chromosome"/>
</dbReference>
<sequence length="488" mass="54853">MNYRIYFEFKAVERQLIGVSLNGENVGLQTEVVAGHRIYVYELRNYQERSIALRIQNLSEAVTVIISVHSDAGQNILSDWQTLAQPDEAADLRIDLLESRIERVTDSGRLMPNMVPVRRPSRNEIREIRAKIQFVEQKYSANESFAQPPRDELLTARADEPQNTLVDVFYATDRARQQNKSGEIAYTNKRGDLEFGVCQVNVPGNRKKGELPLPPWYLFGLYTNDTLHMSVKRTDQLKPDDFLAQITEKVGGSPEKDALLFIHGFNVGFTESVLRTAQITADIGFRGAPVVYSWPSRKSVFKYTADEATSTGYSIDNIIELIKAIRTETGAERVHLIAHSMGNRFLTDALRSLADQGFTQQFQFNQIILAAPDIDAEVFVKHIAPKIAHAGKQVTLYTSAHDKALQLSTGIHGNIQRAGSAGKQLAVFPGIDTVDASQETTDFLGHGYFAESKPLIHDIFAATRHGHDPAARNLRRRVSGDRYYWDFQ</sequence>
<dbReference type="InterPro" id="IPR029058">
    <property type="entry name" value="AB_hydrolase_fold"/>
</dbReference>
<reference evidence="1 2" key="1">
    <citation type="submission" date="2015-12" db="EMBL/GenBank/DDBJ databases">
        <title>Genome sequence of Mucilaginibacter gotjawali.</title>
        <authorList>
            <person name="Lee J.S."/>
            <person name="Lee K.C."/>
            <person name="Kim K.K."/>
            <person name="Lee B.W."/>
        </authorList>
    </citation>
    <scope>NUCLEOTIDE SEQUENCE [LARGE SCALE GENOMIC DNA]</scope>
    <source>
        <strain evidence="1 2">SA3-7</strain>
    </source>
</reference>
<keyword evidence="2" id="KW-1185">Reference proteome</keyword>
<evidence type="ECO:0000313" key="1">
    <source>
        <dbReference type="EMBL" id="BAU55671.1"/>
    </source>
</evidence>
<dbReference type="GO" id="GO:0016787">
    <property type="term" value="F:hydrolase activity"/>
    <property type="evidence" value="ECO:0007669"/>
    <property type="project" value="UniProtKB-KW"/>
</dbReference>
<dbReference type="OrthoDB" id="9797755at2"/>
<dbReference type="Pfam" id="PF05990">
    <property type="entry name" value="DUF900"/>
    <property type="match status" value="1"/>
</dbReference>
<protein>
    <submittedName>
        <fullName evidence="1">Alpha/beta hydrolase family protein</fullName>
    </submittedName>
</protein>
<dbReference type="PANTHER" id="PTHR36513:SF1">
    <property type="entry name" value="TRANSMEMBRANE PROTEIN"/>
    <property type="match status" value="1"/>
</dbReference>
<gene>
    <name evidence="1" type="ORF">MgSA37_03862</name>
</gene>
<accession>A0A0X8X4U6</accession>
<dbReference type="InterPro" id="IPR010297">
    <property type="entry name" value="DUF900_hydrolase"/>
</dbReference>